<dbReference type="Proteomes" id="UP000192726">
    <property type="component" value="Chromosome"/>
</dbReference>
<reference evidence="1 2" key="1">
    <citation type="submission" date="2017-04" db="EMBL/GenBank/DDBJ databases">
        <title>Complete Genome Sequence of Streptomyces gilvosporeus F607, a Capable Producer of Natamycin.</title>
        <authorList>
            <person name="Zong G."/>
            <person name="Zhong C."/>
            <person name="Fu J."/>
            <person name="Qin R."/>
            <person name="Cao G."/>
        </authorList>
    </citation>
    <scope>NUCLEOTIDE SEQUENCE [LARGE SCALE GENOMIC DNA]</scope>
    <source>
        <strain evidence="1 2">F607</strain>
    </source>
</reference>
<gene>
    <name evidence="1" type="ORF">B1H19_28700</name>
</gene>
<evidence type="ECO:0000313" key="2">
    <source>
        <dbReference type="Proteomes" id="UP000192726"/>
    </source>
</evidence>
<proteinExistence type="predicted"/>
<organism evidence="1 2">
    <name type="scientific">Streptomyces gilvosporeus</name>
    <dbReference type="NCBI Taxonomy" id="553510"/>
    <lineage>
        <taxon>Bacteria</taxon>
        <taxon>Bacillati</taxon>
        <taxon>Actinomycetota</taxon>
        <taxon>Actinomycetes</taxon>
        <taxon>Kitasatosporales</taxon>
        <taxon>Streptomycetaceae</taxon>
        <taxon>Streptomyces</taxon>
    </lineage>
</organism>
<keyword evidence="2" id="KW-1185">Reference proteome</keyword>
<name>A0A1V0TXK4_9ACTN</name>
<protein>
    <submittedName>
        <fullName evidence="1">Uncharacterized protein</fullName>
    </submittedName>
</protein>
<evidence type="ECO:0000313" key="1">
    <source>
        <dbReference type="EMBL" id="ARF57643.1"/>
    </source>
</evidence>
<dbReference type="STRING" id="553510.B1H19_28700"/>
<dbReference type="EMBL" id="CP020569">
    <property type="protein sequence ID" value="ARF57643.1"/>
    <property type="molecule type" value="Genomic_DNA"/>
</dbReference>
<accession>A0A1V0TXK4</accession>
<dbReference type="AlphaFoldDB" id="A0A1V0TXK4"/>
<dbReference type="KEGG" id="sgv:B1H19_28700"/>
<sequence>MLDAEVDQSHRLFGMVVLGFLHQSCHARDRGVLQDETDEAPADVESCVLRHSEDVICGACRSRSQQSI</sequence>